<reference evidence="5 6" key="1">
    <citation type="submission" date="2018-11" db="EMBL/GenBank/DDBJ databases">
        <title>Draft genome sequence of Gordonia sp. RS15-1S isolated from rice stems.</title>
        <authorList>
            <person name="Muangham S."/>
        </authorList>
    </citation>
    <scope>NUCLEOTIDE SEQUENCE [LARGE SCALE GENOMIC DNA]</scope>
    <source>
        <strain evidence="5 6">RS15-1S</strain>
    </source>
</reference>
<gene>
    <name evidence="5" type="ORF">EF294_04370</name>
</gene>
<name>A0A3N4H3F8_9ACTN</name>
<feature type="domain" description="Lsr2 DNA-binding" evidence="4">
    <location>
        <begin position="79"/>
        <end position="114"/>
    </location>
</feature>
<dbReference type="GO" id="GO:0003677">
    <property type="term" value="F:DNA binding"/>
    <property type="evidence" value="ECO:0007669"/>
    <property type="project" value="UniProtKB-KW"/>
</dbReference>
<dbReference type="RefSeq" id="WP_123926000.1">
    <property type="nucleotide sequence ID" value="NZ_JBPSDP010000003.1"/>
</dbReference>
<dbReference type="InterPro" id="IPR036625">
    <property type="entry name" value="E3-bd_dom_sf"/>
</dbReference>
<evidence type="ECO:0000259" key="3">
    <source>
        <dbReference type="Pfam" id="PF11774"/>
    </source>
</evidence>
<dbReference type="Proteomes" id="UP000267536">
    <property type="component" value="Unassembled WGS sequence"/>
</dbReference>
<comment type="caution">
    <text evidence="5">The sequence shown here is derived from an EMBL/GenBank/DDBJ whole genome shotgun (WGS) entry which is preliminary data.</text>
</comment>
<dbReference type="Pfam" id="PF11774">
    <property type="entry name" value="Lsr2"/>
    <property type="match status" value="1"/>
</dbReference>
<keyword evidence="6" id="KW-1185">Reference proteome</keyword>
<dbReference type="Pfam" id="PF23359">
    <property type="entry name" value="Lsr2_DNA-bd"/>
    <property type="match status" value="1"/>
</dbReference>
<dbReference type="InterPro" id="IPR024412">
    <property type="entry name" value="Lsr2_dim_dom"/>
</dbReference>
<evidence type="ECO:0000259" key="4">
    <source>
        <dbReference type="Pfam" id="PF23359"/>
    </source>
</evidence>
<keyword evidence="1" id="KW-0238">DNA-binding</keyword>
<protein>
    <submittedName>
        <fullName evidence="5">Lsr2 family protein</fullName>
    </submittedName>
</protein>
<dbReference type="GO" id="GO:0016746">
    <property type="term" value="F:acyltransferase activity"/>
    <property type="evidence" value="ECO:0007669"/>
    <property type="project" value="InterPro"/>
</dbReference>
<evidence type="ECO:0000256" key="1">
    <source>
        <dbReference type="ARBA" id="ARBA00023125"/>
    </source>
</evidence>
<dbReference type="AlphaFoldDB" id="A0A3N4H3F8"/>
<dbReference type="InterPro" id="IPR042261">
    <property type="entry name" value="Lsr2-like_dimerization"/>
</dbReference>
<evidence type="ECO:0000313" key="6">
    <source>
        <dbReference type="Proteomes" id="UP000267536"/>
    </source>
</evidence>
<feature type="domain" description="Lsr2 dimerization" evidence="3">
    <location>
        <begin position="1"/>
        <end position="59"/>
    </location>
</feature>
<dbReference type="InterPro" id="IPR055370">
    <property type="entry name" value="Lsr2_DNA-bd"/>
</dbReference>
<dbReference type="Gene3D" id="4.10.320.10">
    <property type="entry name" value="E3-binding domain"/>
    <property type="match status" value="1"/>
</dbReference>
<evidence type="ECO:0000256" key="2">
    <source>
        <dbReference type="SAM" id="MobiDB-lite"/>
    </source>
</evidence>
<sequence length="115" mass="12721">MAKVQSVEIVDDIDGKILDDYETVRWSIDGKDYEFDTSAGHAQQFRDTVARYIEVSRTAGSARTPAAKRATRGGAGTRSTEQTQAIRTWATENGFEVRDRGRIPATVLEAFEAAH</sequence>
<organism evidence="5 6">
    <name type="scientific">Gordonia oryzae</name>
    <dbReference type="NCBI Taxonomy" id="2487349"/>
    <lineage>
        <taxon>Bacteria</taxon>
        <taxon>Bacillati</taxon>
        <taxon>Actinomycetota</taxon>
        <taxon>Actinomycetes</taxon>
        <taxon>Mycobacteriales</taxon>
        <taxon>Gordoniaceae</taxon>
        <taxon>Gordonia</taxon>
    </lineage>
</organism>
<evidence type="ECO:0000313" key="5">
    <source>
        <dbReference type="EMBL" id="RPA65370.1"/>
    </source>
</evidence>
<dbReference type="OrthoDB" id="4113332at2"/>
<feature type="region of interest" description="Disordered" evidence="2">
    <location>
        <begin position="60"/>
        <end position="85"/>
    </location>
</feature>
<dbReference type="EMBL" id="RKMH01000003">
    <property type="protein sequence ID" value="RPA65370.1"/>
    <property type="molecule type" value="Genomic_DNA"/>
</dbReference>
<proteinExistence type="predicted"/>
<dbReference type="Gene3D" id="3.30.60.230">
    <property type="entry name" value="Lsr2, dimerization domain"/>
    <property type="match status" value="1"/>
</dbReference>
<accession>A0A3N4H3F8</accession>